<sequence length="264" mass="30023">MNIQSSQKLTKLIGYQYLGTIPYRRSLEYQNILVKKRQIFDALSEDEKKNTKEIPDILLLLQHPPTYTNGVRNNYNVATEEMDRLKSLGADYVAIRRGGEITYHGPGQLVGYPIINLRNHGLGLRDYVHRLQDSILDTCSKFDVPCSTSSENIGVWRGNKKIAALGVHHQRYVTSHGFALNCTTDLKWFDHIIPCGLKNKGVTSFMHEKGTVGQTNPEPSVETVVEAYRDSFSKIFNVQLKPLHEIAPYLCLESQEMQNELIET</sequence>
<evidence type="ECO:0000256" key="2">
    <source>
        <dbReference type="ARBA" id="ARBA00007907"/>
    </source>
</evidence>
<comment type="pathway">
    <text evidence="1">Protein modification; protein lipoylation via endogenous pathway; protein N(6)-(lipoyl)lysine from octanoyl-[acyl-carrier-protein]: step 1/2.</text>
</comment>
<evidence type="ECO:0000256" key="3">
    <source>
        <dbReference type="ARBA" id="ARBA00012334"/>
    </source>
</evidence>
<proteinExistence type="inferred from homology"/>
<dbReference type="PANTHER" id="PTHR10993:SF7">
    <property type="entry name" value="LIPOYLTRANSFERASE 2, MITOCHONDRIAL-RELATED"/>
    <property type="match status" value="1"/>
</dbReference>
<evidence type="ECO:0000313" key="8">
    <source>
        <dbReference type="Proteomes" id="UP000001396"/>
    </source>
</evidence>
<dbReference type="RefSeq" id="XP_020436247.1">
    <property type="nucleotide sequence ID" value="XM_020574175.1"/>
</dbReference>
<gene>
    <name evidence="7" type="ORF">PPL_03203</name>
</gene>
<dbReference type="NCBIfam" id="NF010925">
    <property type="entry name" value="PRK14345.1"/>
    <property type="match status" value="1"/>
</dbReference>
<dbReference type="UniPathway" id="UPA00538">
    <property type="reaction ID" value="UER00592"/>
</dbReference>
<dbReference type="HAMAP" id="MF_00013">
    <property type="entry name" value="LipB"/>
    <property type="match status" value="1"/>
</dbReference>
<dbReference type="AlphaFoldDB" id="D3B482"/>
<dbReference type="GO" id="GO:0033819">
    <property type="term" value="F:lipoyl(octanoyl) transferase activity"/>
    <property type="evidence" value="ECO:0007669"/>
    <property type="project" value="UniProtKB-EC"/>
</dbReference>
<comment type="caution">
    <text evidence="7">The sequence shown here is derived from an EMBL/GenBank/DDBJ whole genome shotgun (WGS) entry which is preliminary data.</text>
</comment>
<dbReference type="CDD" id="cd16444">
    <property type="entry name" value="LipB"/>
    <property type="match status" value="1"/>
</dbReference>
<dbReference type="EC" id="2.3.1.181" evidence="3"/>
<dbReference type="NCBIfam" id="TIGR00214">
    <property type="entry name" value="lipB"/>
    <property type="match status" value="1"/>
</dbReference>
<accession>D3B482</accession>
<dbReference type="Pfam" id="PF21948">
    <property type="entry name" value="LplA-B_cat"/>
    <property type="match status" value="1"/>
</dbReference>
<evidence type="ECO:0000259" key="6">
    <source>
        <dbReference type="PROSITE" id="PS51733"/>
    </source>
</evidence>
<evidence type="ECO:0000313" key="7">
    <source>
        <dbReference type="EMBL" id="EFA84130.1"/>
    </source>
</evidence>
<protein>
    <recommendedName>
        <fullName evidence="3">lipoyl(octanoyl) transferase</fullName>
        <ecNumber evidence="3">2.3.1.181</ecNumber>
    </recommendedName>
</protein>
<feature type="domain" description="BPL/LPL catalytic" evidence="6">
    <location>
        <begin position="52"/>
        <end position="240"/>
    </location>
</feature>
<reference evidence="7 8" key="1">
    <citation type="journal article" date="2011" name="Genome Res.">
        <title>Phylogeny-wide analysis of social amoeba genomes highlights ancient origins for complex intercellular communication.</title>
        <authorList>
            <person name="Heidel A.J."/>
            <person name="Lawal H.M."/>
            <person name="Felder M."/>
            <person name="Schilde C."/>
            <person name="Helps N.R."/>
            <person name="Tunggal B."/>
            <person name="Rivero F."/>
            <person name="John U."/>
            <person name="Schleicher M."/>
            <person name="Eichinger L."/>
            <person name="Platzer M."/>
            <person name="Noegel A.A."/>
            <person name="Schaap P."/>
            <person name="Gloeckner G."/>
        </authorList>
    </citation>
    <scope>NUCLEOTIDE SEQUENCE [LARGE SCALE GENOMIC DNA]</scope>
    <source>
        <strain evidence="8">ATCC 26659 / Pp 5 / PN500</strain>
    </source>
</reference>
<evidence type="ECO:0000256" key="4">
    <source>
        <dbReference type="ARBA" id="ARBA00022679"/>
    </source>
</evidence>
<dbReference type="InterPro" id="IPR004143">
    <property type="entry name" value="BPL_LPL_catalytic"/>
</dbReference>
<dbReference type="PANTHER" id="PTHR10993">
    <property type="entry name" value="OCTANOYLTRANSFERASE"/>
    <property type="match status" value="1"/>
</dbReference>
<dbReference type="GO" id="GO:0009249">
    <property type="term" value="P:protein lipoylation"/>
    <property type="evidence" value="ECO:0007669"/>
    <property type="project" value="InterPro"/>
</dbReference>
<dbReference type="PROSITE" id="PS01313">
    <property type="entry name" value="LIPB"/>
    <property type="match status" value="1"/>
</dbReference>
<name>D3B482_HETP5</name>
<organism evidence="7 8">
    <name type="scientific">Heterostelium pallidum (strain ATCC 26659 / Pp 5 / PN500)</name>
    <name type="common">Cellular slime mold</name>
    <name type="synonym">Polysphondylium pallidum</name>
    <dbReference type="NCBI Taxonomy" id="670386"/>
    <lineage>
        <taxon>Eukaryota</taxon>
        <taxon>Amoebozoa</taxon>
        <taxon>Evosea</taxon>
        <taxon>Eumycetozoa</taxon>
        <taxon>Dictyostelia</taxon>
        <taxon>Acytosteliales</taxon>
        <taxon>Acytosteliaceae</taxon>
        <taxon>Heterostelium</taxon>
    </lineage>
</organism>
<keyword evidence="5" id="KW-0012">Acyltransferase</keyword>
<evidence type="ECO:0000256" key="1">
    <source>
        <dbReference type="ARBA" id="ARBA00004821"/>
    </source>
</evidence>
<keyword evidence="8" id="KW-1185">Reference proteome</keyword>
<dbReference type="InterPro" id="IPR000544">
    <property type="entry name" value="Octanoyltransferase"/>
</dbReference>
<dbReference type="OMA" id="PPMGIRD"/>
<dbReference type="InParanoid" id="D3B482"/>
<evidence type="ECO:0000256" key="5">
    <source>
        <dbReference type="ARBA" id="ARBA00023315"/>
    </source>
</evidence>
<dbReference type="EMBL" id="ADBJ01000010">
    <property type="protein sequence ID" value="EFA84130.1"/>
    <property type="molecule type" value="Genomic_DNA"/>
</dbReference>
<dbReference type="GeneID" id="31358726"/>
<comment type="similarity">
    <text evidence="2">Belongs to the LipB family.</text>
</comment>
<dbReference type="SUPFAM" id="SSF55681">
    <property type="entry name" value="Class II aaRS and biotin synthetases"/>
    <property type="match status" value="1"/>
</dbReference>
<dbReference type="InterPro" id="IPR045864">
    <property type="entry name" value="aa-tRNA-synth_II/BPL/LPL"/>
</dbReference>
<dbReference type="PROSITE" id="PS51733">
    <property type="entry name" value="BPL_LPL_CATALYTIC"/>
    <property type="match status" value="1"/>
</dbReference>
<dbReference type="Proteomes" id="UP000001396">
    <property type="component" value="Unassembled WGS sequence"/>
</dbReference>
<dbReference type="STRING" id="670386.D3B482"/>
<dbReference type="InterPro" id="IPR020605">
    <property type="entry name" value="Octanoyltransferase_CS"/>
</dbReference>
<keyword evidence="4" id="KW-0808">Transferase</keyword>
<dbReference type="Gene3D" id="3.30.930.10">
    <property type="entry name" value="Bira Bifunctional Protein, Domain 2"/>
    <property type="match status" value="1"/>
</dbReference>